<organism evidence="1">
    <name type="scientific">Solanum chacoense</name>
    <name type="common">Chaco potato</name>
    <dbReference type="NCBI Taxonomy" id="4108"/>
    <lineage>
        <taxon>Eukaryota</taxon>
        <taxon>Viridiplantae</taxon>
        <taxon>Streptophyta</taxon>
        <taxon>Embryophyta</taxon>
        <taxon>Tracheophyta</taxon>
        <taxon>Spermatophyta</taxon>
        <taxon>Magnoliopsida</taxon>
        <taxon>eudicotyledons</taxon>
        <taxon>Gunneridae</taxon>
        <taxon>Pentapetalae</taxon>
        <taxon>asterids</taxon>
        <taxon>lamiids</taxon>
        <taxon>Solanales</taxon>
        <taxon>Solanaceae</taxon>
        <taxon>Solanoideae</taxon>
        <taxon>Solaneae</taxon>
        <taxon>Solanum</taxon>
    </lineage>
</organism>
<reference evidence="1" key="1">
    <citation type="submission" date="2015-12" db="EMBL/GenBank/DDBJ databases">
        <title>Gene expression during late stages of embryo sac development: a critical building block for successful pollen-pistil interactions.</title>
        <authorList>
            <person name="Liu Y."/>
            <person name="Joly V."/>
            <person name="Sabar M."/>
            <person name="Matton D.P."/>
        </authorList>
    </citation>
    <scope>NUCLEOTIDE SEQUENCE</scope>
</reference>
<dbReference type="AlphaFoldDB" id="A0A0V0I867"/>
<protein>
    <submittedName>
        <fullName evidence="1">Putative ovule protein</fullName>
    </submittedName>
</protein>
<evidence type="ECO:0000313" key="1">
    <source>
        <dbReference type="EMBL" id="JAP28224.1"/>
    </source>
</evidence>
<accession>A0A0V0I867</accession>
<sequence length="76" mass="7900">MKGECRGGLNLVCQSYRVVVSLCSLELGGPTAACYSSICSGFSVVWRCYCLLANGVVVEEILSEKIVGGAGSLSCC</sequence>
<dbReference type="EMBL" id="GEDG01010348">
    <property type="protein sequence ID" value="JAP28224.1"/>
    <property type="molecule type" value="Transcribed_RNA"/>
</dbReference>
<proteinExistence type="predicted"/>
<dbReference type="EMBL" id="GEDG01010894">
    <property type="protein sequence ID" value="JAP27697.1"/>
    <property type="molecule type" value="Transcribed_RNA"/>
</dbReference>
<dbReference type="EMBL" id="GEDG01010464">
    <property type="protein sequence ID" value="JAP28110.1"/>
    <property type="molecule type" value="Transcribed_RNA"/>
</dbReference>
<name>A0A0V0I867_SOLCH</name>